<evidence type="ECO:0000313" key="3">
    <source>
        <dbReference type="Proteomes" id="UP000014155"/>
    </source>
</evidence>
<keyword evidence="3" id="KW-1185">Reference proteome</keyword>
<dbReference type="STRING" id="1195236.CTER_1370"/>
<dbReference type="InterPro" id="IPR013324">
    <property type="entry name" value="RNA_pol_sigma_r3/r4-like"/>
</dbReference>
<protein>
    <submittedName>
        <fullName evidence="2">RNA polymerase sigma factor, sigma-70 family</fullName>
    </submittedName>
</protein>
<name>S0FKE0_RUMCE</name>
<dbReference type="SUPFAM" id="SSF88659">
    <property type="entry name" value="Sigma3 and sigma4 domains of RNA polymerase sigma factors"/>
    <property type="match status" value="1"/>
</dbReference>
<comment type="caution">
    <text evidence="2">The sequence shown here is derived from an EMBL/GenBank/DDBJ whole genome shotgun (WGS) entry which is preliminary data.</text>
</comment>
<evidence type="ECO:0000313" key="2">
    <source>
        <dbReference type="EMBL" id="EMS72680.1"/>
    </source>
</evidence>
<gene>
    <name evidence="2" type="ORF">CTER_1370</name>
</gene>
<dbReference type="PATRIC" id="fig|1195236.3.peg.1688"/>
<dbReference type="Gene3D" id="1.10.10.10">
    <property type="entry name" value="Winged helix-like DNA-binding domain superfamily/Winged helix DNA-binding domain"/>
    <property type="match status" value="1"/>
</dbReference>
<dbReference type="EMBL" id="AORV01000026">
    <property type="protein sequence ID" value="EMS72680.1"/>
    <property type="molecule type" value="Genomic_DNA"/>
</dbReference>
<organism evidence="2 3">
    <name type="scientific">Ruminiclostridium cellobioparum subsp. termitidis CT1112</name>
    <dbReference type="NCBI Taxonomy" id="1195236"/>
    <lineage>
        <taxon>Bacteria</taxon>
        <taxon>Bacillati</taxon>
        <taxon>Bacillota</taxon>
        <taxon>Clostridia</taxon>
        <taxon>Eubacteriales</taxon>
        <taxon>Oscillospiraceae</taxon>
        <taxon>Ruminiclostridium</taxon>
    </lineage>
</organism>
<sequence>MTINIIAKSQGGDGDATLMLVEKFNPLLKKYAYKLSYDDAYNDLLTDFIELLHNMQIKNIHNKSEGSMVSYICTSVHSSYIKRLIEVKRLGKLLLYSDLNENELYYVESISSTNDVYNYELSFIQKILTKQELAVISMIYFTGYTVTEIANFYGTSRQAVNQMKNRALKKLRNAFSDKL</sequence>
<dbReference type="Pfam" id="PF04545">
    <property type="entry name" value="Sigma70_r4"/>
    <property type="match status" value="1"/>
</dbReference>
<dbReference type="Proteomes" id="UP000014155">
    <property type="component" value="Unassembled WGS sequence"/>
</dbReference>
<reference evidence="2 3" key="1">
    <citation type="journal article" date="2013" name="Genome Announc.">
        <title>Draft Genome Sequence of the Cellulolytic, Mesophilic, Anaerobic Bacterium Clostridium termitidis Strain CT1112 (DSM 5398).</title>
        <authorList>
            <person name="Lal S."/>
            <person name="Ramachandran U."/>
            <person name="Zhang X."/>
            <person name="Munir R."/>
            <person name="Sparling R."/>
            <person name="Levin D.B."/>
        </authorList>
    </citation>
    <scope>NUCLEOTIDE SEQUENCE [LARGE SCALE GENOMIC DNA]</scope>
    <source>
        <strain evidence="2 3">CT1112</strain>
    </source>
</reference>
<dbReference type="InterPro" id="IPR036388">
    <property type="entry name" value="WH-like_DNA-bd_sf"/>
</dbReference>
<dbReference type="GO" id="GO:0003700">
    <property type="term" value="F:DNA-binding transcription factor activity"/>
    <property type="evidence" value="ECO:0007669"/>
    <property type="project" value="InterPro"/>
</dbReference>
<dbReference type="AlphaFoldDB" id="S0FKE0"/>
<feature type="domain" description="RNA polymerase sigma-70 region 4" evidence="1">
    <location>
        <begin position="128"/>
        <end position="173"/>
    </location>
</feature>
<dbReference type="eggNOG" id="COG1595">
    <property type="taxonomic scope" value="Bacteria"/>
</dbReference>
<proteinExistence type="predicted"/>
<dbReference type="PRINTS" id="PR00046">
    <property type="entry name" value="SIGMA70FCT"/>
</dbReference>
<dbReference type="InterPro" id="IPR007630">
    <property type="entry name" value="RNA_pol_sigma70_r4"/>
</dbReference>
<dbReference type="CDD" id="cd06171">
    <property type="entry name" value="Sigma70_r4"/>
    <property type="match status" value="1"/>
</dbReference>
<accession>S0FKE0</accession>
<evidence type="ECO:0000259" key="1">
    <source>
        <dbReference type="Pfam" id="PF04545"/>
    </source>
</evidence>
<dbReference type="InterPro" id="IPR000943">
    <property type="entry name" value="RNA_pol_sigma70"/>
</dbReference>
<dbReference type="GO" id="GO:0006352">
    <property type="term" value="P:DNA-templated transcription initiation"/>
    <property type="evidence" value="ECO:0007669"/>
    <property type="project" value="InterPro"/>
</dbReference>
<dbReference type="RefSeq" id="WP_004624941.1">
    <property type="nucleotide sequence ID" value="NZ_AORV01000026.1"/>
</dbReference>